<feature type="region of interest" description="Disordered" evidence="3">
    <location>
        <begin position="544"/>
        <end position="564"/>
    </location>
</feature>
<comment type="caution">
    <text evidence="7">The sequence shown here is derived from an EMBL/GenBank/DDBJ whole genome shotgun (WGS) entry which is preliminary data.</text>
</comment>
<dbReference type="Pfam" id="PF00431">
    <property type="entry name" value="CUB"/>
    <property type="match status" value="1"/>
</dbReference>
<proteinExistence type="predicted"/>
<dbReference type="PROSITE" id="PS01180">
    <property type="entry name" value="CUB"/>
    <property type="match status" value="1"/>
</dbReference>
<dbReference type="SUPFAM" id="SSF57424">
    <property type="entry name" value="LDL receptor-like module"/>
    <property type="match status" value="1"/>
</dbReference>
<dbReference type="GO" id="GO:0004252">
    <property type="term" value="F:serine-type endopeptidase activity"/>
    <property type="evidence" value="ECO:0007669"/>
    <property type="project" value="InterPro"/>
</dbReference>
<dbReference type="Pfam" id="PF00089">
    <property type="entry name" value="Trypsin"/>
    <property type="match status" value="2"/>
</dbReference>
<feature type="domain" description="Peptidase S1" evidence="6">
    <location>
        <begin position="273"/>
        <end position="528"/>
    </location>
</feature>
<sequence>MLRLVLCLVSAVVAVAAQNITVVVPPTGQIIFSSPNFPAPSPPLTRAFTLINAPIGSHIKFDSLFFELGENPTPRCVGQHIKFTDPVTDAQIGTGGGLFCGRNGPKALRVKQSSVLIEFKGHPTVPSRGFQISVEFTFNSNAFSVGEHSLTCSESGAVTFSEVNPITNKSEDFGKFCRTNKPIKFQSKTNVVTVTLEGDTYLTYPGFNITAGVYVPDCPFDKVACKGNATVCLKPSQLCDSIQNCPDASDETNCPSFCGVPLIPPNVGGTSRIIAGTAAVPHSWPWHVQVGGCGGTIIDKWWVLTAAHCGVRPGSIIRAGLHSLRFPYGDMLAQTLTAAEVVRHPRYTCVGLGEACHYDFCLVKLREPIKLSPHVAPVCLADAKDSLPDQRCITVGMGGTTAFNATDDEDFVASRRLSDGVQTGSDAGDMTVLQQVEAVVTTHAACNAKYAGYLGDPNPVKEDSMICVSTGSNCYGDSGSSLVCPDARGPADSNWRSCVVGLGCGDIRYPTIFGRVTGFLDWIADVTGVVPPIAAEAMVDPTAATVPPTTSESVRPTTSESVRPTTDEFVWPTTDVQPTGNPVVLGTSAASTSNPVSPQATAVPTATGDSAPTETGTSAAPTVVSTPSTGSSIRSNTLWVAVLAVCFFVSLYK</sequence>
<dbReference type="InterPro" id="IPR036055">
    <property type="entry name" value="LDL_receptor-like_sf"/>
</dbReference>
<dbReference type="PROSITE" id="PS00134">
    <property type="entry name" value="TRYPSIN_HIS"/>
    <property type="match status" value="1"/>
</dbReference>
<dbReference type="InterPro" id="IPR018114">
    <property type="entry name" value="TRYPSIN_HIS"/>
</dbReference>
<dbReference type="SMART" id="SM00020">
    <property type="entry name" value="Tryp_SPc"/>
    <property type="match status" value="1"/>
</dbReference>
<reference evidence="8" key="1">
    <citation type="submission" date="2017-01" db="EMBL/GenBank/DDBJ databases">
        <title>Comparative genomics of anhydrobiosis in the tardigrade Hypsibius dujardini.</title>
        <authorList>
            <person name="Yoshida Y."/>
            <person name="Koutsovoulos G."/>
            <person name="Laetsch D."/>
            <person name="Stevens L."/>
            <person name="Kumar S."/>
            <person name="Horikawa D."/>
            <person name="Ishino K."/>
            <person name="Komine S."/>
            <person name="Tomita M."/>
            <person name="Blaxter M."/>
            <person name="Arakawa K."/>
        </authorList>
    </citation>
    <scope>NUCLEOTIDE SEQUENCE [LARGE SCALE GENOMIC DNA]</scope>
    <source>
        <strain evidence="8">Z151</strain>
    </source>
</reference>
<feature type="compositionally biased region" description="Polar residues" evidence="3">
    <location>
        <begin position="588"/>
        <end position="620"/>
    </location>
</feature>
<dbReference type="EMBL" id="MTYJ01000082">
    <property type="protein sequence ID" value="OQV15809.1"/>
    <property type="molecule type" value="Genomic_DNA"/>
</dbReference>
<dbReference type="SUPFAM" id="SSF50494">
    <property type="entry name" value="Trypsin-like serine proteases"/>
    <property type="match status" value="1"/>
</dbReference>
<dbReference type="Gene3D" id="2.60.120.290">
    <property type="entry name" value="Spermadhesin, CUB domain"/>
    <property type="match status" value="1"/>
</dbReference>
<dbReference type="Proteomes" id="UP000192578">
    <property type="component" value="Unassembled WGS sequence"/>
</dbReference>
<dbReference type="CDD" id="cd00190">
    <property type="entry name" value="Tryp_SPc"/>
    <property type="match status" value="1"/>
</dbReference>
<evidence type="ECO:0000256" key="4">
    <source>
        <dbReference type="SAM" id="SignalP"/>
    </source>
</evidence>
<dbReference type="InterPro" id="IPR000859">
    <property type="entry name" value="CUB_dom"/>
</dbReference>
<evidence type="ECO:0000259" key="5">
    <source>
        <dbReference type="PROSITE" id="PS01180"/>
    </source>
</evidence>
<keyword evidence="1 2" id="KW-1015">Disulfide bond</keyword>
<evidence type="ECO:0000256" key="2">
    <source>
        <dbReference type="PROSITE-ProRule" id="PRU00124"/>
    </source>
</evidence>
<dbReference type="InterPro" id="IPR001314">
    <property type="entry name" value="Peptidase_S1A"/>
</dbReference>
<dbReference type="OrthoDB" id="6380398at2759"/>
<dbReference type="InterPro" id="IPR023415">
    <property type="entry name" value="LDLR_class-A_CS"/>
</dbReference>
<dbReference type="PANTHER" id="PTHR24252:SF7">
    <property type="entry name" value="HYALIN"/>
    <property type="match status" value="1"/>
</dbReference>
<dbReference type="SMART" id="SM00192">
    <property type="entry name" value="LDLa"/>
    <property type="match status" value="1"/>
</dbReference>
<dbReference type="PROSITE" id="PS50068">
    <property type="entry name" value="LDLRA_2"/>
    <property type="match status" value="1"/>
</dbReference>
<dbReference type="Gene3D" id="4.10.400.10">
    <property type="entry name" value="Low-density Lipoprotein Receptor"/>
    <property type="match status" value="1"/>
</dbReference>
<name>A0A1W0WKV7_HYPEX</name>
<dbReference type="InterPro" id="IPR043504">
    <property type="entry name" value="Peptidase_S1_PA_chymotrypsin"/>
</dbReference>
<gene>
    <name evidence="7" type="ORF">BV898_10061</name>
</gene>
<dbReference type="SMART" id="SM00042">
    <property type="entry name" value="CUB"/>
    <property type="match status" value="1"/>
</dbReference>
<dbReference type="InterPro" id="IPR001254">
    <property type="entry name" value="Trypsin_dom"/>
</dbReference>
<dbReference type="InterPro" id="IPR002172">
    <property type="entry name" value="LDrepeatLR_classA_rpt"/>
</dbReference>
<accession>A0A1W0WKV7</accession>
<evidence type="ECO:0000256" key="3">
    <source>
        <dbReference type="SAM" id="MobiDB-lite"/>
    </source>
</evidence>
<dbReference type="InterPro" id="IPR035914">
    <property type="entry name" value="Sperma_CUB_dom_sf"/>
</dbReference>
<dbReference type="CDD" id="cd00041">
    <property type="entry name" value="CUB"/>
    <property type="match status" value="1"/>
</dbReference>
<feature type="compositionally biased region" description="Polar residues" evidence="3">
    <location>
        <begin position="551"/>
        <end position="564"/>
    </location>
</feature>
<feature type="signal peptide" evidence="4">
    <location>
        <begin position="1"/>
        <end position="17"/>
    </location>
</feature>
<dbReference type="InterPro" id="IPR009003">
    <property type="entry name" value="Peptidase_S1_PA"/>
</dbReference>
<protein>
    <submittedName>
        <fullName evidence="7">Chymotrypsin B</fullName>
    </submittedName>
</protein>
<dbReference type="GO" id="GO:0006508">
    <property type="term" value="P:proteolysis"/>
    <property type="evidence" value="ECO:0007669"/>
    <property type="project" value="InterPro"/>
</dbReference>
<dbReference type="PROSITE" id="PS01209">
    <property type="entry name" value="LDLRA_1"/>
    <property type="match status" value="1"/>
</dbReference>
<feature type="compositionally biased region" description="Low complexity" evidence="3">
    <location>
        <begin position="621"/>
        <end position="632"/>
    </location>
</feature>
<feature type="chain" id="PRO_5012348093" evidence="4">
    <location>
        <begin position="18"/>
        <end position="653"/>
    </location>
</feature>
<dbReference type="Gene3D" id="2.40.10.10">
    <property type="entry name" value="Trypsin-like serine proteases"/>
    <property type="match status" value="1"/>
</dbReference>
<organism evidence="7 8">
    <name type="scientific">Hypsibius exemplaris</name>
    <name type="common">Freshwater tardigrade</name>
    <dbReference type="NCBI Taxonomy" id="2072580"/>
    <lineage>
        <taxon>Eukaryota</taxon>
        <taxon>Metazoa</taxon>
        <taxon>Ecdysozoa</taxon>
        <taxon>Tardigrada</taxon>
        <taxon>Eutardigrada</taxon>
        <taxon>Parachela</taxon>
        <taxon>Hypsibioidea</taxon>
        <taxon>Hypsibiidae</taxon>
        <taxon>Hypsibius</taxon>
    </lineage>
</organism>
<evidence type="ECO:0000313" key="8">
    <source>
        <dbReference type="Proteomes" id="UP000192578"/>
    </source>
</evidence>
<dbReference type="AlphaFoldDB" id="A0A1W0WKV7"/>
<evidence type="ECO:0000256" key="1">
    <source>
        <dbReference type="ARBA" id="ARBA00023157"/>
    </source>
</evidence>
<evidence type="ECO:0000259" key="6">
    <source>
        <dbReference type="PROSITE" id="PS50240"/>
    </source>
</evidence>
<feature type="region of interest" description="Disordered" evidence="3">
    <location>
        <begin position="587"/>
        <end position="632"/>
    </location>
</feature>
<keyword evidence="4" id="KW-0732">Signal</keyword>
<dbReference type="SUPFAM" id="SSF49854">
    <property type="entry name" value="Spermadhesin, CUB domain"/>
    <property type="match status" value="1"/>
</dbReference>
<evidence type="ECO:0000313" key="7">
    <source>
        <dbReference type="EMBL" id="OQV15809.1"/>
    </source>
</evidence>
<dbReference type="PANTHER" id="PTHR24252">
    <property type="entry name" value="ACROSIN-RELATED"/>
    <property type="match status" value="1"/>
</dbReference>
<dbReference type="PROSITE" id="PS50240">
    <property type="entry name" value="TRYPSIN_DOM"/>
    <property type="match status" value="1"/>
</dbReference>
<feature type="domain" description="CUB" evidence="5">
    <location>
        <begin position="16"/>
        <end position="137"/>
    </location>
</feature>
<dbReference type="CDD" id="cd00112">
    <property type="entry name" value="LDLa"/>
    <property type="match status" value="1"/>
</dbReference>
<feature type="disulfide bond" evidence="2">
    <location>
        <begin position="239"/>
        <end position="254"/>
    </location>
</feature>
<keyword evidence="8" id="KW-1185">Reference proteome</keyword>
<comment type="caution">
    <text evidence="2">Lacks conserved residue(s) required for the propagation of feature annotation.</text>
</comment>
<dbReference type="PRINTS" id="PR00722">
    <property type="entry name" value="CHYMOTRYPSIN"/>
</dbReference>